<evidence type="ECO:0000256" key="1">
    <source>
        <dbReference type="SAM" id="MobiDB-lite"/>
    </source>
</evidence>
<dbReference type="Proteomes" id="UP000654918">
    <property type="component" value="Unassembled WGS sequence"/>
</dbReference>
<reference evidence="2" key="1">
    <citation type="journal article" date="2020" name="Phytopathology">
        <title>Genome Sequence Resources of Colletotrichum truncatum, C. plurivorum, C. musicola, and C. sojae: Four Species Pathogenic to Soybean (Glycine max).</title>
        <authorList>
            <person name="Rogerio F."/>
            <person name="Boufleur T.R."/>
            <person name="Ciampi-Guillardi M."/>
            <person name="Sukno S.A."/>
            <person name="Thon M.R."/>
            <person name="Massola Junior N.S."/>
            <person name="Baroncelli R."/>
        </authorList>
    </citation>
    <scope>NUCLEOTIDE SEQUENCE</scope>
    <source>
        <strain evidence="2">LFN00145</strain>
    </source>
</reference>
<evidence type="ECO:0000313" key="3">
    <source>
        <dbReference type="Proteomes" id="UP000654918"/>
    </source>
</evidence>
<dbReference type="AlphaFoldDB" id="A0A8H6NIZ7"/>
<accession>A0A8H6NIZ7</accession>
<feature type="region of interest" description="Disordered" evidence="1">
    <location>
        <begin position="40"/>
        <end position="69"/>
    </location>
</feature>
<sequence length="89" mass="9970">MDIRCPGMPDIIFKTIRDAGLSTVPMNAAPVVDNVLANVSLDDSPSEQRKHRFVDPETPRRPSSQSRALQHPDFHHINVVNALQFVARQ</sequence>
<evidence type="ECO:0000313" key="2">
    <source>
        <dbReference type="EMBL" id="KAF6834241.1"/>
    </source>
</evidence>
<name>A0A8H6NIZ7_9PEZI</name>
<organism evidence="2 3">
    <name type="scientific">Colletotrichum plurivorum</name>
    <dbReference type="NCBI Taxonomy" id="2175906"/>
    <lineage>
        <taxon>Eukaryota</taxon>
        <taxon>Fungi</taxon>
        <taxon>Dikarya</taxon>
        <taxon>Ascomycota</taxon>
        <taxon>Pezizomycotina</taxon>
        <taxon>Sordariomycetes</taxon>
        <taxon>Hypocreomycetidae</taxon>
        <taxon>Glomerellales</taxon>
        <taxon>Glomerellaceae</taxon>
        <taxon>Colletotrichum</taxon>
        <taxon>Colletotrichum orchidearum species complex</taxon>
    </lineage>
</organism>
<proteinExistence type="predicted"/>
<keyword evidence="3" id="KW-1185">Reference proteome</keyword>
<dbReference type="EMBL" id="WIGO01000050">
    <property type="protein sequence ID" value="KAF6834241.1"/>
    <property type="molecule type" value="Genomic_DNA"/>
</dbReference>
<protein>
    <submittedName>
        <fullName evidence="2">Uncharacterized protein</fullName>
    </submittedName>
</protein>
<gene>
    <name evidence="2" type="ORF">CPLU01_05052</name>
</gene>
<comment type="caution">
    <text evidence="2">The sequence shown here is derived from an EMBL/GenBank/DDBJ whole genome shotgun (WGS) entry which is preliminary data.</text>
</comment>